<dbReference type="EMBL" id="OZ034829">
    <property type="protein sequence ID" value="CAL1685924.1"/>
    <property type="molecule type" value="Genomic_DNA"/>
</dbReference>
<organism evidence="1 2">
    <name type="scientific">Lasius platythorax</name>
    <dbReference type="NCBI Taxonomy" id="488582"/>
    <lineage>
        <taxon>Eukaryota</taxon>
        <taxon>Metazoa</taxon>
        <taxon>Ecdysozoa</taxon>
        <taxon>Arthropoda</taxon>
        <taxon>Hexapoda</taxon>
        <taxon>Insecta</taxon>
        <taxon>Pterygota</taxon>
        <taxon>Neoptera</taxon>
        <taxon>Endopterygota</taxon>
        <taxon>Hymenoptera</taxon>
        <taxon>Apocrita</taxon>
        <taxon>Aculeata</taxon>
        <taxon>Formicoidea</taxon>
        <taxon>Formicidae</taxon>
        <taxon>Formicinae</taxon>
        <taxon>Lasius</taxon>
        <taxon>Lasius</taxon>
    </lineage>
</organism>
<evidence type="ECO:0000313" key="2">
    <source>
        <dbReference type="Proteomes" id="UP001497644"/>
    </source>
</evidence>
<dbReference type="Proteomes" id="UP001497644">
    <property type="component" value="Chromosome 6"/>
</dbReference>
<accession>A0AAV2P2R7</accession>
<gene>
    <name evidence="1" type="ORF">LPLAT_LOCUS11324</name>
</gene>
<reference evidence="1" key="1">
    <citation type="submission" date="2024-04" db="EMBL/GenBank/DDBJ databases">
        <authorList>
            <consortium name="Molecular Ecology Group"/>
        </authorList>
    </citation>
    <scope>NUCLEOTIDE SEQUENCE</scope>
</reference>
<proteinExistence type="predicted"/>
<sequence length="80" mass="8995">MQVFTCRAESSCDAMISTRNTRIVLCTCTRNPGIVPEDTLCNPRSSPNFSTEGTNAKVGRCWVLDSIHTYNEKNPRHYKA</sequence>
<protein>
    <submittedName>
        <fullName evidence="1">Uncharacterized protein</fullName>
    </submittedName>
</protein>
<dbReference type="AlphaFoldDB" id="A0AAV2P2R7"/>
<name>A0AAV2P2R7_9HYME</name>
<evidence type="ECO:0000313" key="1">
    <source>
        <dbReference type="EMBL" id="CAL1685924.1"/>
    </source>
</evidence>
<keyword evidence="2" id="KW-1185">Reference proteome</keyword>